<evidence type="ECO:0000313" key="3">
    <source>
        <dbReference type="Proteomes" id="UP000649617"/>
    </source>
</evidence>
<sequence>MEQVFASTAVEADVAAKLLERFQQAETLLRTGGSAAAAEVTEAATASGWIRVGSGDPNLEINPFAAVLLGFEPPLLSGTMAPLPVVKEKDAAKEADNRARSRKKRQNKQSSLEGSVTFTPEFFEEA</sequence>
<reference evidence="2" key="1">
    <citation type="submission" date="2021-02" db="EMBL/GenBank/DDBJ databases">
        <authorList>
            <person name="Dougan E. K."/>
            <person name="Rhodes N."/>
            <person name="Thang M."/>
            <person name="Chan C."/>
        </authorList>
    </citation>
    <scope>NUCLEOTIDE SEQUENCE</scope>
</reference>
<feature type="non-terminal residue" evidence="2">
    <location>
        <position position="126"/>
    </location>
</feature>
<feature type="compositionally biased region" description="Basic and acidic residues" evidence="1">
    <location>
        <begin position="88"/>
        <end position="99"/>
    </location>
</feature>
<dbReference type="EMBL" id="CAJNIZ010001708">
    <property type="protein sequence ID" value="CAE7197712.1"/>
    <property type="molecule type" value="Genomic_DNA"/>
</dbReference>
<evidence type="ECO:0000256" key="1">
    <source>
        <dbReference type="SAM" id="MobiDB-lite"/>
    </source>
</evidence>
<keyword evidence="3" id="KW-1185">Reference proteome</keyword>
<name>A0A812JCJ7_SYMPI</name>
<organism evidence="2 3">
    <name type="scientific">Symbiodinium pilosum</name>
    <name type="common">Dinoflagellate</name>
    <dbReference type="NCBI Taxonomy" id="2952"/>
    <lineage>
        <taxon>Eukaryota</taxon>
        <taxon>Sar</taxon>
        <taxon>Alveolata</taxon>
        <taxon>Dinophyceae</taxon>
        <taxon>Suessiales</taxon>
        <taxon>Symbiodiniaceae</taxon>
        <taxon>Symbiodinium</taxon>
    </lineage>
</organism>
<dbReference type="AlphaFoldDB" id="A0A812JCJ7"/>
<dbReference type="Proteomes" id="UP000649617">
    <property type="component" value="Unassembled WGS sequence"/>
</dbReference>
<protein>
    <submittedName>
        <fullName evidence="2">Uncharacterized protein</fullName>
    </submittedName>
</protein>
<evidence type="ECO:0000313" key="2">
    <source>
        <dbReference type="EMBL" id="CAE7197712.1"/>
    </source>
</evidence>
<gene>
    <name evidence="2" type="ORF">SPIL2461_LOCUS1694</name>
</gene>
<comment type="caution">
    <text evidence="2">The sequence shown here is derived from an EMBL/GenBank/DDBJ whole genome shotgun (WGS) entry which is preliminary data.</text>
</comment>
<accession>A0A812JCJ7</accession>
<feature type="compositionally biased region" description="Polar residues" evidence="1">
    <location>
        <begin position="108"/>
        <end position="118"/>
    </location>
</feature>
<feature type="region of interest" description="Disordered" evidence="1">
    <location>
        <begin position="88"/>
        <end position="126"/>
    </location>
</feature>
<proteinExistence type="predicted"/>